<dbReference type="KEGG" id="mcou:NCTC10179_00576"/>
<dbReference type="Proteomes" id="UP000289497">
    <property type="component" value="Chromosome"/>
</dbReference>
<evidence type="ECO:0008006" key="3">
    <source>
        <dbReference type="Google" id="ProtNLM"/>
    </source>
</evidence>
<dbReference type="OrthoDB" id="396255at2"/>
<dbReference type="EMBL" id="LR215039">
    <property type="protein sequence ID" value="VEU76396.1"/>
    <property type="molecule type" value="Genomic_DNA"/>
</dbReference>
<proteinExistence type="predicted"/>
<gene>
    <name evidence="1" type="ORF">NCTC10179_00576</name>
</gene>
<organism evidence="1 2">
    <name type="scientific">Mycoplasmopsis columboralis</name>
    <dbReference type="NCBI Taxonomy" id="171282"/>
    <lineage>
        <taxon>Bacteria</taxon>
        <taxon>Bacillati</taxon>
        <taxon>Mycoplasmatota</taxon>
        <taxon>Mycoplasmoidales</taxon>
        <taxon>Metamycoplasmataceae</taxon>
        <taxon>Mycoplasmopsis</taxon>
    </lineage>
</organism>
<dbReference type="AlphaFoldDB" id="A0A449B732"/>
<sequence length="344" mass="39169">MNTKIYIDFEVIQTKDYKLSGFYGKLPFLYTIGFEKNQQFIYKTTLIRPSVLKNKKQHEIDNLVAANLTNSIKTLTGIKLNKKVNNIEFIGFNPNLERELLLKYFPNTVVNNIYEDNSSPVSLSNVLKELNIQQTDFFSYLKSVAKKDSKIIKALNKNKTGYVAEMCGVILLADSIKDKKIIKQLTGVEKINIDKIKSDLKLYNYEDVKAMEIINKNVEKVQILCQNQKKCREAKMLQNKISAKIVDFSHLSNEHLYVASNLLKIASEISDSALKNQLVSYVYSFFESKGDMMMSNCCKDKKDEVKSTCATGTCSSKQESSTEQNCAMECSCKCQKCTCTECKC</sequence>
<keyword evidence="2" id="KW-1185">Reference proteome</keyword>
<reference evidence="1 2" key="1">
    <citation type="submission" date="2019-01" db="EMBL/GenBank/DDBJ databases">
        <authorList>
            <consortium name="Pathogen Informatics"/>
        </authorList>
    </citation>
    <scope>NUCLEOTIDE SEQUENCE [LARGE SCALE GENOMIC DNA]</scope>
    <source>
        <strain evidence="1 2">NCTC10179</strain>
    </source>
</reference>
<name>A0A449B732_9BACT</name>
<protein>
    <recommendedName>
        <fullName evidence="3">DUF2779 domain-containing protein</fullName>
    </recommendedName>
</protein>
<dbReference type="RefSeq" id="WP_036434697.1">
    <property type="nucleotide sequence ID" value="NZ_LR215039.1"/>
</dbReference>
<evidence type="ECO:0000313" key="2">
    <source>
        <dbReference type="Proteomes" id="UP000289497"/>
    </source>
</evidence>
<accession>A0A449B732</accession>
<evidence type="ECO:0000313" key="1">
    <source>
        <dbReference type="EMBL" id="VEU76396.1"/>
    </source>
</evidence>